<dbReference type="WBParaSite" id="OFLC_0000839601-mRNA-1">
    <property type="protein sequence ID" value="OFLC_0000839601-mRNA-1"/>
    <property type="gene ID" value="OFLC_0000839601"/>
</dbReference>
<name>A0A183HLN5_9BILA</name>
<keyword evidence="2" id="KW-1185">Reference proteome</keyword>
<evidence type="ECO:0000313" key="2">
    <source>
        <dbReference type="Proteomes" id="UP000267606"/>
    </source>
</evidence>
<reference evidence="3" key="1">
    <citation type="submission" date="2016-06" db="UniProtKB">
        <authorList>
            <consortium name="WormBaseParasite"/>
        </authorList>
    </citation>
    <scope>IDENTIFICATION</scope>
</reference>
<proteinExistence type="predicted"/>
<organism evidence="3">
    <name type="scientific">Onchocerca flexuosa</name>
    <dbReference type="NCBI Taxonomy" id="387005"/>
    <lineage>
        <taxon>Eukaryota</taxon>
        <taxon>Metazoa</taxon>
        <taxon>Ecdysozoa</taxon>
        <taxon>Nematoda</taxon>
        <taxon>Chromadorea</taxon>
        <taxon>Rhabditida</taxon>
        <taxon>Spirurina</taxon>
        <taxon>Spiruromorpha</taxon>
        <taxon>Filarioidea</taxon>
        <taxon>Onchocercidae</taxon>
        <taxon>Onchocerca</taxon>
    </lineage>
</organism>
<evidence type="ECO:0000313" key="1">
    <source>
        <dbReference type="EMBL" id="VDO55484.1"/>
    </source>
</evidence>
<dbReference type="Proteomes" id="UP000267606">
    <property type="component" value="Unassembled WGS sequence"/>
</dbReference>
<dbReference type="AlphaFoldDB" id="A0A183HLN5"/>
<reference evidence="1 2" key="2">
    <citation type="submission" date="2018-11" db="EMBL/GenBank/DDBJ databases">
        <authorList>
            <consortium name="Pathogen Informatics"/>
        </authorList>
    </citation>
    <scope>NUCLEOTIDE SEQUENCE [LARGE SCALE GENOMIC DNA]</scope>
</reference>
<accession>A0A183HLN5</accession>
<gene>
    <name evidence="1" type="ORF">OFLC_LOCUS8398</name>
</gene>
<dbReference type="STRING" id="387005.A0A183HLN5"/>
<dbReference type="EMBL" id="UZAJ01009458">
    <property type="protein sequence ID" value="VDO55484.1"/>
    <property type="molecule type" value="Genomic_DNA"/>
</dbReference>
<protein>
    <submittedName>
        <fullName evidence="3">TFR_dimer domain-containing protein</fullName>
    </submittedName>
</protein>
<evidence type="ECO:0000313" key="3">
    <source>
        <dbReference type="WBParaSite" id="OFLC_0000839601-mRNA-1"/>
    </source>
</evidence>
<sequence>MSKLKELEETSNAERIELANQQMLQNALPLHIAQSFPTKSDPYHHVCHSVGIAHINILSDDGDGEAAVRNLKNLICIFDQVNVCPYFPSKLHIIFKFWGSIHFQ</sequence>